<dbReference type="AlphaFoldDB" id="A0A5C3MV92"/>
<evidence type="ECO:0000313" key="2">
    <source>
        <dbReference type="Proteomes" id="UP000305948"/>
    </source>
</evidence>
<keyword evidence="2" id="KW-1185">Reference proteome</keyword>
<dbReference type="EMBL" id="ML213517">
    <property type="protein sequence ID" value="TFK49000.1"/>
    <property type="molecule type" value="Genomic_DNA"/>
</dbReference>
<organism evidence="1 2">
    <name type="scientific">Heliocybe sulcata</name>
    <dbReference type="NCBI Taxonomy" id="5364"/>
    <lineage>
        <taxon>Eukaryota</taxon>
        <taxon>Fungi</taxon>
        <taxon>Dikarya</taxon>
        <taxon>Basidiomycota</taxon>
        <taxon>Agaricomycotina</taxon>
        <taxon>Agaricomycetes</taxon>
        <taxon>Gloeophyllales</taxon>
        <taxon>Gloeophyllaceae</taxon>
        <taxon>Heliocybe</taxon>
    </lineage>
</organism>
<evidence type="ECO:0008006" key="3">
    <source>
        <dbReference type="Google" id="ProtNLM"/>
    </source>
</evidence>
<dbReference type="OrthoDB" id="3218112at2759"/>
<sequence>MPPPPEAPTFEDVPLVQLPDTAEEVEAMVNCFYDPSRLYHEDVVPVSPFWRAAMHMATKYMISVIRDRIVENLEKQWPSTLQAWVALKANKRCLEEEWEPEELDAYYDDVVPEPASAIRFARDFGVPSILPAAFYALSLIDPRDDWDTCRGPGPYDADTLRQGGRSARWHLLGPSDYRGLLIGIPGLWNQFMDFATWAERDKYSIYGRFKHCPCVYTTSKMTHSDVRRHGVLLCLGEVSVLAPDAILKDMYHEDVCETCRERISKTATERMEEIWSKLGAMFMLDRAS</sequence>
<name>A0A5C3MV92_9AGAM</name>
<dbReference type="Proteomes" id="UP000305948">
    <property type="component" value="Unassembled WGS sequence"/>
</dbReference>
<gene>
    <name evidence="1" type="ORF">OE88DRAFT_453896</name>
</gene>
<reference evidence="1 2" key="1">
    <citation type="journal article" date="2019" name="Nat. Ecol. Evol.">
        <title>Megaphylogeny resolves global patterns of mushroom evolution.</title>
        <authorList>
            <person name="Varga T."/>
            <person name="Krizsan K."/>
            <person name="Foldi C."/>
            <person name="Dima B."/>
            <person name="Sanchez-Garcia M."/>
            <person name="Sanchez-Ramirez S."/>
            <person name="Szollosi G.J."/>
            <person name="Szarkandi J.G."/>
            <person name="Papp V."/>
            <person name="Albert L."/>
            <person name="Andreopoulos W."/>
            <person name="Angelini C."/>
            <person name="Antonin V."/>
            <person name="Barry K.W."/>
            <person name="Bougher N.L."/>
            <person name="Buchanan P."/>
            <person name="Buyck B."/>
            <person name="Bense V."/>
            <person name="Catcheside P."/>
            <person name="Chovatia M."/>
            <person name="Cooper J."/>
            <person name="Damon W."/>
            <person name="Desjardin D."/>
            <person name="Finy P."/>
            <person name="Geml J."/>
            <person name="Haridas S."/>
            <person name="Hughes K."/>
            <person name="Justo A."/>
            <person name="Karasinski D."/>
            <person name="Kautmanova I."/>
            <person name="Kiss B."/>
            <person name="Kocsube S."/>
            <person name="Kotiranta H."/>
            <person name="LaButti K.M."/>
            <person name="Lechner B.E."/>
            <person name="Liimatainen K."/>
            <person name="Lipzen A."/>
            <person name="Lukacs Z."/>
            <person name="Mihaltcheva S."/>
            <person name="Morgado L.N."/>
            <person name="Niskanen T."/>
            <person name="Noordeloos M.E."/>
            <person name="Ohm R.A."/>
            <person name="Ortiz-Santana B."/>
            <person name="Ovrebo C."/>
            <person name="Racz N."/>
            <person name="Riley R."/>
            <person name="Savchenko A."/>
            <person name="Shiryaev A."/>
            <person name="Soop K."/>
            <person name="Spirin V."/>
            <person name="Szebenyi C."/>
            <person name="Tomsovsky M."/>
            <person name="Tulloss R.E."/>
            <person name="Uehling J."/>
            <person name="Grigoriev I.V."/>
            <person name="Vagvolgyi C."/>
            <person name="Papp T."/>
            <person name="Martin F.M."/>
            <person name="Miettinen O."/>
            <person name="Hibbett D.S."/>
            <person name="Nagy L.G."/>
        </authorList>
    </citation>
    <scope>NUCLEOTIDE SEQUENCE [LARGE SCALE GENOMIC DNA]</scope>
    <source>
        <strain evidence="1 2">OMC1185</strain>
    </source>
</reference>
<evidence type="ECO:0000313" key="1">
    <source>
        <dbReference type="EMBL" id="TFK49000.1"/>
    </source>
</evidence>
<accession>A0A5C3MV92</accession>
<protein>
    <recommendedName>
        <fullName evidence="3">BTB domain-containing protein</fullName>
    </recommendedName>
</protein>
<proteinExistence type="predicted"/>